<dbReference type="RefSeq" id="WP_170124523.1">
    <property type="nucleotide sequence ID" value="NZ_DF968065.1"/>
</dbReference>
<accession>A0A3F3H351</accession>
<organism evidence="2 3">
    <name type="scientific">Fructobacillus pseudoficulneus</name>
    <dbReference type="NCBI Taxonomy" id="220714"/>
    <lineage>
        <taxon>Bacteria</taxon>
        <taxon>Bacillati</taxon>
        <taxon>Bacillota</taxon>
        <taxon>Bacilli</taxon>
        <taxon>Lactobacillales</taxon>
        <taxon>Lactobacillaceae</taxon>
        <taxon>Fructobacillus</taxon>
    </lineage>
</organism>
<protein>
    <submittedName>
        <fullName evidence="2">Uncharacterized protein</fullName>
    </submittedName>
</protein>
<gene>
    <name evidence="2" type="ORF">FPFC_031090</name>
</gene>
<dbReference type="AlphaFoldDB" id="A0A3F3H351"/>
<evidence type="ECO:0000256" key="1">
    <source>
        <dbReference type="SAM" id="MobiDB-lite"/>
    </source>
</evidence>
<dbReference type="EMBL" id="DF968065">
    <property type="protein sequence ID" value="GAP02928.1"/>
    <property type="molecule type" value="Genomic_DNA"/>
</dbReference>
<proteinExistence type="predicted"/>
<feature type="region of interest" description="Disordered" evidence="1">
    <location>
        <begin position="1"/>
        <end position="49"/>
    </location>
</feature>
<dbReference type="STRING" id="220714.SAMN05660469_1242"/>
<evidence type="ECO:0000313" key="2">
    <source>
        <dbReference type="EMBL" id="GAP02928.1"/>
    </source>
</evidence>
<dbReference type="Proteomes" id="UP000061227">
    <property type="component" value="Unassembled WGS sequence"/>
</dbReference>
<sequence length="49" mass="5422">MAVKTPLNSFARGRKVGHDSSKKKRQAAVAKLQQWAKGKEKDIPNTSTK</sequence>
<evidence type="ECO:0000313" key="3">
    <source>
        <dbReference type="Proteomes" id="UP000061227"/>
    </source>
</evidence>
<keyword evidence="3" id="KW-1185">Reference proteome</keyword>
<name>A0A3F3H351_9LACO</name>
<reference evidence="2 3" key="1">
    <citation type="journal article" date="2015" name="BMC Genomics">
        <title>Comparative genomics of Fructobacillus spp. and Leuconostoc spp. reveals niche-specific evolution of Fructobacillus spp.</title>
        <authorList>
            <person name="Endo A."/>
            <person name="Tanizawa Y."/>
            <person name="Tanaka N."/>
            <person name="Maeno S."/>
            <person name="Kumar H."/>
            <person name="Shiwa Y."/>
            <person name="Okada S."/>
            <person name="Yoshikawa H."/>
            <person name="Dicks L."/>
            <person name="Nakagawa J."/>
            <person name="Arita M."/>
        </authorList>
    </citation>
    <scope>NUCLEOTIDE SEQUENCE [LARGE SCALE GENOMIC DNA]</scope>
    <source>
        <strain evidence="2 3">DSM 15468</strain>
    </source>
</reference>